<dbReference type="GeneID" id="36329941"/>
<dbReference type="Proteomes" id="UP000194127">
    <property type="component" value="Unassembled WGS sequence"/>
</dbReference>
<evidence type="ECO:0000313" key="2">
    <source>
        <dbReference type="Proteomes" id="UP000194127"/>
    </source>
</evidence>
<organism evidence="1 2">
    <name type="scientific">Postia placenta MAD-698-R-SB12</name>
    <dbReference type="NCBI Taxonomy" id="670580"/>
    <lineage>
        <taxon>Eukaryota</taxon>
        <taxon>Fungi</taxon>
        <taxon>Dikarya</taxon>
        <taxon>Basidiomycota</taxon>
        <taxon>Agaricomycotina</taxon>
        <taxon>Agaricomycetes</taxon>
        <taxon>Polyporales</taxon>
        <taxon>Adustoporiaceae</taxon>
        <taxon>Rhodonia</taxon>
    </lineage>
</organism>
<keyword evidence="2" id="KW-1185">Reference proteome</keyword>
<protein>
    <submittedName>
        <fullName evidence="1">Uncharacterized protein</fullName>
    </submittedName>
</protein>
<name>A0A1X6N424_9APHY</name>
<sequence length="103" mass="11797">MAPFARSQDKASSEQTKCRLAEIVQYKCDVEQNNQGQPQLHCWPVPRIFRICPGRPAVEMTRYVDVDTQSGEISIPAEASQTLPKGKPWRDVRCYEEKISEML</sequence>
<dbReference type="RefSeq" id="XP_024340152.1">
    <property type="nucleotide sequence ID" value="XM_024484992.1"/>
</dbReference>
<dbReference type="GO" id="GO:0042720">
    <property type="term" value="C:mitochondrial inner membrane peptidase complex"/>
    <property type="evidence" value="ECO:0007669"/>
    <property type="project" value="InterPro"/>
</dbReference>
<dbReference type="InterPro" id="IPR024645">
    <property type="entry name" value="Mitochondr_Som1"/>
</dbReference>
<dbReference type="EMBL" id="KZ110595">
    <property type="protein sequence ID" value="OSX63358.1"/>
    <property type="molecule type" value="Genomic_DNA"/>
</dbReference>
<evidence type="ECO:0000313" key="1">
    <source>
        <dbReference type="EMBL" id="OSX63358.1"/>
    </source>
</evidence>
<reference evidence="1 2" key="1">
    <citation type="submission" date="2017-04" db="EMBL/GenBank/DDBJ databases">
        <title>Genome Sequence of the Model Brown-Rot Fungus Postia placenta SB12.</title>
        <authorList>
            <consortium name="DOE Joint Genome Institute"/>
            <person name="Gaskell J."/>
            <person name="Kersten P."/>
            <person name="Larrondo L.F."/>
            <person name="Canessa P."/>
            <person name="Martinez D."/>
            <person name="Hibbett D."/>
            <person name="Schmoll M."/>
            <person name="Kubicek C.P."/>
            <person name="Martinez A.T."/>
            <person name="Yadav J."/>
            <person name="Master E."/>
            <person name="Magnuson J.K."/>
            <person name="James T."/>
            <person name="Yaver D."/>
            <person name="Berka R."/>
            <person name="Labutti K."/>
            <person name="Lipzen A."/>
            <person name="Aerts A."/>
            <person name="Barry K."/>
            <person name="Henrissat B."/>
            <person name="Blanchette R."/>
            <person name="Grigoriev I."/>
            <person name="Cullen D."/>
        </authorList>
    </citation>
    <scope>NUCLEOTIDE SEQUENCE [LARGE SCALE GENOMIC DNA]</scope>
    <source>
        <strain evidence="1 2">MAD-698-R-SB12</strain>
    </source>
</reference>
<accession>A0A1X6N424</accession>
<proteinExistence type="predicted"/>
<dbReference type="AlphaFoldDB" id="A0A1X6N424"/>
<gene>
    <name evidence="1" type="ORF">POSPLADRAFT_1139066</name>
</gene>
<dbReference type="OrthoDB" id="3983163at2759"/>
<dbReference type="Pfam" id="PF11093">
    <property type="entry name" value="Mitochondr_Som1"/>
    <property type="match status" value="1"/>
</dbReference>